<gene>
    <name evidence="1" type="ORF">OPT61_g5177</name>
</gene>
<keyword evidence="2" id="KW-1185">Reference proteome</keyword>
<protein>
    <submittedName>
        <fullName evidence="1">Uncharacterized protein</fullName>
    </submittedName>
</protein>
<name>A0ACC2IB70_9PLEO</name>
<evidence type="ECO:0000313" key="1">
    <source>
        <dbReference type="EMBL" id="KAJ8112456.1"/>
    </source>
</evidence>
<organism evidence="1 2">
    <name type="scientific">Boeremia exigua</name>
    <dbReference type="NCBI Taxonomy" id="749465"/>
    <lineage>
        <taxon>Eukaryota</taxon>
        <taxon>Fungi</taxon>
        <taxon>Dikarya</taxon>
        <taxon>Ascomycota</taxon>
        <taxon>Pezizomycotina</taxon>
        <taxon>Dothideomycetes</taxon>
        <taxon>Pleosporomycetidae</taxon>
        <taxon>Pleosporales</taxon>
        <taxon>Pleosporineae</taxon>
        <taxon>Didymellaceae</taxon>
        <taxon>Boeremia</taxon>
    </lineage>
</organism>
<sequence>MSDPAPGRAVKANRVRKRVPNAQVLSMHHEPEHLHSVELTQKKMQFLQATENPMLWRSALYSLTLAQLQRDASRAANTEADGRPQSTAADRESAIRDPEDDSRLDIRNQLQVEARTDHSSATPTSQLDIDEPPESRYDGSRAVSVHSDSDRPPIINPLVSGQSAYTAVNTGQALHFGSSSNWSFGRRALALVHSKVFGFPLPETDLHFDGSTYDLGWDGRRTAVTAVQSALPTADHALFLINTVKFHCGQLFHVFDNDVFMQNFNMFHENNQAQGRCPELWYIHYLIVLAIGKSLVGRLRKGRKPSGADLFVQAMQMLPDQIFLWTDPVESTEILCCAALYLQCLDLRIVAYTMIGQAIRTAISFGFHTDMPTHQHSTAVVERCRKIWWTVYILDSHMSALMGAPRAIDERDISAQLPAFGSSMHRSRALHIHIKLANIEGMIQQTVYSKEGRTGINFLNSIKAALKALAAINDERTSNFPLDLRDSGDKGISRLSAHLHLFHHHCIILNTKPLLFSFLQKRVDLVKPIRIPSTGGVRSLLRVCVGSARQTTKILAALQSQTLLDVFVPFDLESTWSAALVLLIAPVVDPSLFKDSEGSLQAAFDVLNEMASVGNSVAASRKEELSQLRDTLKALEFMEPSQRHSTQISPNGSNDIYTLQSFEDIRPGTLGSMQSEVEYMSTHSFDMEDVLSSEQLDAVANAMNLNGLDWTWAASALDQLDPSLL</sequence>
<evidence type="ECO:0000313" key="2">
    <source>
        <dbReference type="Proteomes" id="UP001153331"/>
    </source>
</evidence>
<comment type="caution">
    <text evidence="1">The sequence shown here is derived from an EMBL/GenBank/DDBJ whole genome shotgun (WGS) entry which is preliminary data.</text>
</comment>
<reference evidence="1" key="1">
    <citation type="submission" date="2022-11" db="EMBL/GenBank/DDBJ databases">
        <title>Genome Sequence of Boeremia exigua.</title>
        <authorList>
            <person name="Buettner E."/>
        </authorList>
    </citation>
    <scope>NUCLEOTIDE SEQUENCE</scope>
    <source>
        <strain evidence="1">CU02</strain>
    </source>
</reference>
<proteinExistence type="predicted"/>
<dbReference type="EMBL" id="JAPHNI010000323">
    <property type="protein sequence ID" value="KAJ8112456.1"/>
    <property type="molecule type" value="Genomic_DNA"/>
</dbReference>
<accession>A0ACC2IB70</accession>
<dbReference type="Proteomes" id="UP001153331">
    <property type="component" value="Unassembled WGS sequence"/>
</dbReference>